<evidence type="ECO:0000313" key="2">
    <source>
        <dbReference type="Proteomes" id="UP000253094"/>
    </source>
</evidence>
<keyword evidence="2" id="KW-1185">Reference proteome</keyword>
<proteinExistence type="predicted"/>
<dbReference type="RefSeq" id="WP_114031574.1">
    <property type="nucleotide sequence ID" value="NZ_QOIL01000016.1"/>
</dbReference>
<protein>
    <submittedName>
        <fullName evidence="1">Uncharacterized protein</fullName>
    </submittedName>
</protein>
<dbReference type="EMBL" id="QOIL01000016">
    <property type="protein sequence ID" value="RCG27235.1"/>
    <property type="molecule type" value="Genomic_DNA"/>
</dbReference>
<evidence type="ECO:0000313" key="1">
    <source>
        <dbReference type="EMBL" id="RCG27235.1"/>
    </source>
</evidence>
<comment type="caution">
    <text evidence="1">The sequence shown here is derived from an EMBL/GenBank/DDBJ whole genome shotgun (WGS) entry which is preliminary data.</text>
</comment>
<organism evidence="1 2">
    <name type="scientific">Sphaerisporangium album</name>
    <dbReference type="NCBI Taxonomy" id="509200"/>
    <lineage>
        <taxon>Bacteria</taxon>
        <taxon>Bacillati</taxon>
        <taxon>Actinomycetota</taxon>
        <taxon>Actinomycetes</taxon>
        <taxon>Streptosporangiales</taxon>
        <taxon>Streptosporangiaceae</taxon>
        <taxon>Sphaerisporangium</taxon>
    </lineage>
</organism>
<dbReference type="OrthoDB" id="3533639at2"/>
<reference evidence="1 2" key="1">
    <citation type="submission" date="2018-06" db="EMBL/GenBank/DDBJ databases">
        <title>Sphaerisporangium craniellae sp. nov., isolated from a marine sponge in the South China Sea.</title>
        <authorList>
            <person name="Li L."/>
        </authorList>
    </citation>
    <scope>NUCLEOTIDE SEQUENCE [LARGE SCALE GENOMIC DNA]</scope>
    <source>
        <strain evidence="1 2">CCTCC AA 208026</strain>
    </source>
</reference>
<sequence length="177" mass="18869">MSGVQVGVLVDVTIKGVPLAGVDRYGCVTITAEAGDGGPASFHMPPQAAVGRADTSEAIGELPAGDQGDRTAKILELLDRLEAEDVISPYVAATARKVAGLPPRHWPPQPGDVWHDGYPFGSPLWFAQVLHEIGHSELVMVPTERSPGTTGVKAPEEFLEYACDEIALVYRRKDGDQ</sequence>
<dbReference type="AlphaFoldDB" id="A0A367FC20"/>
<dbReference type="Proteomes" id="UP000253094">
    <property type="component" value="Unassembled WGS sequence"/>
</dbReference>
<accession>A0A367FC20</accession>
<name>A0A367FC20_9ACTN</name>
<gene>
    <name evidence="1" type="ORF">DQ384_26315</name>
</gene>